<evidence type="ECO:0000256" key="5">
    <source>
        <dbReference type="ARBA" id="ARBA00022801"/>
    </source>
</evidence>
<feature type="binding site" evidence="7">
    <location>
        <position position="111"/>
    </location>
    <ligand>
        <name>Zn(2+)</name>
        <dbReference type="ChEBI" id="CHEBI:29105"/>
        <label>1</label>
    </ligand>
</feature>
<evidence type="ECO:0000256" key="4">
    <source>
        <dbReference type="ARBA" id="ARBA00022723"/>
    </source>
</evidence>
<dbReference type="GO" id="GO:0046872">
    <property type="term" value="F:metal ion binding"/>
    <property type="evidence" value="ECO:0007669"/>
    <property type="project" value="UniProtKB-KW"/>
</dbReference>
<keyword evidence="5 7" id="KW-0378">Hydrolase</keyword>
<dbReference type="RefSeq" id="WP_168609116.1">
    <property type="nucleotide sequence ID" value="NZ_JAAZQD010000003.1"/>
</dbReference>
<dbReference type="GO" id="GO:0004416">
    <property type="term" value="F:hydroxyacylglutathione hydrolase activity"/>
    <property type="evidence" value="ECO:0007669"/>
    <property type="project" value="UniProtKB-UniRule"/>
</dbReference>
<dbReference type="InterPro" id="IPR001279">
    <property type="entry name" value="Metallo-B-lactamas"/>
</dbReference>
<comment type="subunit">
    <text evidence="7">Monomer.</text>
</comment>
<keyword evidence="6 7" id="KW-0862">Zinc</keyword>
<dbReference type="SUPFAM" id="SSF56281">
    <property type="entry name" value="Metallo-hydrolase/oxidoreductase"/>
    <property type="match status" value="1"/>
</dbReference>
<dbReference type="PIRSF" id="PIRSF005457">
    <property type="entry name" value="Glx"/>
    <property type="match status" value="1"/>
</dbReference>
<dbReference type="GO" id="GO:0019243">
    <property type="term" value="P:methylglyoxal catabolic process to D-lactate via S-lactoyl-glutathione"/>
    <property type="evidence" value="ECO:0007669"/>
    <property type="project" value="UniProtKB-UniRule"/>
</dbReference>
<dbReference type="Proteomes" id="UP000541636">
    <property type="component" value="Unassembled WGS sequence"/>
</dbReference>
<dbReference type="AlphaFoldDB" id="A0A846ZKX7"/>
<keyword evidence="10" id="KW-1185">Reference proteome</keyword>
<dbReference type="PANTHER" id="PTHR43705">
    <property type="entry name" value="HYDROXYACYLGLUTATHIONE HYDROLASE"/>
    <property type="match status" value="1"/>
</dbReference>
<feature type="binding site" evidence="7">
    <location>
        <position position="53"/>
    </location>
    <ligand>
        <name>Zn(2+)</name>
        <dbReference type="ChEBI" id="CHEBI:29105"/>
        <label>1</label>
    </ligand>
</feature>
<dbReference type="NCBIfam" id="TIGR03413">
    <property type="entry name" value="GSH_gloB"/>
    <property type="match status" value="1"/>
</dbReference>
<name>A0A846ZKX7_9GAMM</name>
<dbReference type="EMBL" id="JAAZQD010000003">
    <property type="protein sequence ID" value="NKZ38965.1"/>
    <property type="molecule type" value="Genomic_DNA"/>
</dbReference>
<dbReference type="InterPro" id="IPR035680">
    <property type="entry name" value="Clx_II_MBL"/>
</dbReference>
<comment type="caution">
    <text evidence="9">The sequence shown here is derived from an EMBL/GenBank/DDBJ whole genome shotgun (WGS) entry which is preliminary data.</text>
</comment>
<sequence length="254" mass="27964">MSLRLIPALRDNYIWLLSDEAGQAIVIDPGEAPPVQRILDAEGLKLQAILLTHHHADHIGGVEALLATQPVPVHAPHDERITCASQHVQDGDTVNIPALNMCFEVIEIPGHTRSHVAYYGHGLLFCGDTLFSLGCGRLFEGTPAQMLTSLDRLRALPGETQVCCAHEYTQANAAFARSVDPHNIDLARRSEEVERLREAGRPTLPVPLRDECACNPFLRSDTPSIKAWAQAQGIDDDRVQRFAALRHAKDHFTA</sequence>
<comment type="catalytic activity">
    <reaction evidence="1 7">
        <text>an S-(2-hydroxyacyl)glutathione + H2O = a 2-hydroxy carboxylate + glutathione + H(+)</text>
        <dbReference type="Rhea" id="RHEA:21864"/>
        <dbReference type="ChEBI" id="CHEBI:15377"/>
        <dbReference type="ChEBI" id="CHEBI:15378"/>
        <dbReference type="ChEBI" id="CHEBI:57925"/>
        <dbReference type="ChEBI" id="CHEBI:58896"/>
        <dbReference type="ChEBI" id="CHEBI:71261"/>
        <dbReference type="EC" id="3.1.2.6"/>
    </reaction>
</comment>
<gene>
    <name evidence="7 9" type="primary">gloB</name>
    <name evidence="9" type="ORF">HF690_08365</name>
</gene>
<dbReference type="Pfam" id="PF16123">
    <property type="entry name" value="HAGH_C"/>
    <property type="match status" value="1"/>
</dbReference>
<evidence type="ECO:0000313" key="9">
    <source>
        <dbReference type="EMBL" id="NKZ38965.1"/>
    </source>
</evidence>
<feature type="binding site" evidence="7">
    <location>
        <position position="128"/>
    </location>
    <ligand>
        <name>Zn(2+)</name>
        <dbReference type="ChEBI" id="CHEBI:29105"/>
        <label>1</label>
    </ligand>
</feature>
<protein>
    <recommendedName>
        <fullName evidence="7">Hydroxyacylglutathione hydrolase</fullName>
        <ecNumber evidence="7">3.1.2.6</ecNumber>
    </recommendedName>
    <alternativeName>
        <fullName evidence="7">Glyoxalase II</fullName>
        <shortName evidence="7">Glx II</shortName>
    </alternativeName>
</protein>
<comment type="function">
    <text evidence="7">Thiolesterase that catalyzes the hydrolysis of S-D-lactoyl-glutathione to form glutathione and D-lactic acid.</text>
</comment>
<evidence type="ECO:0000313" key="10">
    <source>
        <dbReference type="Proteomes" id="UP000541636"/>
    </source>
</evidence>
<evidence type="ECO:0000259" key="8">
    <source>
        <dbReference type="SMART" id="SM00849"/>
    </source>
</evidence>
<dbReference type="HAMAP" id="MF_01374">
    <property type="entry name" value="Glyoxalase_2"/>
    <property type="match status" value="1"/>
</dbReference>
<comment type="similarity">
    <text evidence="3 7">Belongs to the metallo-beta-lactamase superfamily. Glyoxalase II family.</text>
</comment>
<dbReference type="Gene3D" id="3.60.15.10">
    <property type="entry name" value="Ribonuclease Z/Hydroxyacylglutathione hydrolase-like"/>
    <property type="match status" value="1"/>
</dbReference>
<keyword evidence="4 7" id="KW-0479">Metal-binding</keyword>
<dbReference type="PANTHER" id="PTHR43705:SF1">
    <property type="entry name" value="HYDROXYACYLGLUTATHIONE HYDROLASE GLOB"/>
    <property type="match status" value="1"/>
</dbReference>
<dbReference type="Pfam" id="PF00753">
    <property type="entry name" value="Lactamase_B"/>
    <property type="match status" value="1"/>
</dbReference>
<evidence type="ECO:0000256" key="7">
    <source>
        <dbReference type="HAMAP-Rule" id="MF_01374"/>
    </source>
</evidence>
<evidence type="ECO:0000256" key="3">
    <source>
        <dbReference type="ARBA" id="ARBA00006759"/>
    </source>
</evidence>
<comment type="cofactor">
    <cofactor evidence="7">
        <name>Zn(2+)</name>
        <dbReference type="ChEBI" id="CHEBI:29105"/>
    </cofactor>
    <text evidence="7">Binds 2 Zn(2+) ions per subunit.</text>
</comment>
<evidence type="ECO:0000256" key="1">
    <source>
        <dbReference type="ARBA" id="ARBA00001623"/>
    </source>
</evidence>
<accession>A0A846ZKX7</accession>
<evidence type="ECO:0000256" key="2">
    <source>
        <dbReference type="ARBA" id="ARBA00004963"/>
    </source>
</evidence>
<evidence type="ECO:0000256" key="6">
    <source>
        <dbReference type="ARBA" id="ARBA00022833"/>
    </source>
</evidence>
<dbReference type="UniPathway" id="UPA00619">
    <property type="reaction ID" value="UER00676"/>
</dbReference>
<feature type="binding site" evidence="7">
    <location>
        <position position="57"/>
    </location>
    <ligand>
        <name>Zn(2+)</name>
        <dbReference type="ChEBI" id="CHEBI:29105"/>
        <label>2</label>
    </ligand>
</feature>
<feature type="binding site" evidence="7">
    <location>
        <position position="166"/>
    </location>
    <ligand>
        <name>Zn(2+)</name>
        <dbReference type="ChEBI" id="CHEBI:29105"/>
        <label>2</label>
    </ligand>
</feature>
<feature type="binding site" evidence="7">
    <location>
        <position position="128"/>
    </location>
    <ligand>
        <name>Zn(2+)</name>
        <dbReference type="ChEBI" id="CHEBI:29105"/>
        <label>2</label>
    </ligand>
</feature>
<dbReference type="InterPro" id="IPR050110">
    <property type="entry name" value="Glyoxalase_II_hydrolase"/>
</dbReference>
<feature type="domain" description="Metallo-beta-lactamase" evidence="8">
    <location>
        <begin position="11"/>
        <end position="166"/>
    </location>
</feature>
<feature type="binding site" evidence="7">
    <location>
        <position position="55"/>
    </location>
    <ligand>
        <name>Zn(2+)</name>
        <dbReference type="ChEBI" id="CHEBI:29105"/>
        <label>1</label>
    </ligand>
</feature>
<dbReference type="InterPro" id="IPR036866">
    <property type="entry name" value="RibonucZ/Hydroxyglut_hydro"/>
</dbReference>
<comment type="pathway">
    <text evidence="2 7">Secondary metabolite metabolism; methylglyoxal degradation; (R)-lactate from methylglyoxal: step 2/2.</text>
</comment>
<dbReference type="InterPro" id="IPR032282">
    <property type="entry name" value="HAGH_C"/>
</dbReference>
<dbReference type="EC" id="3.1.2.6" evidence="7"/>
<dbReference type="SMART" id="SM00849">
    <property type="entry name" value="Lactamase_B"/>
    <property type="match status" value="1"/>
</dbReference>
<proteinExistence type="inferred from homology"/>
<feature type="binding site" evidence="7">
    <location>
        <position position="58"/>
    </location>
    <ligand>
        <name>Zn(2+)</name>
        <dbReference type="ChEBI" id="CHEBI:29105"/>
        <label>2</label>
    </ligand>
</feature>
<organism evidence="9 10">
    <name type="scientific">Oleiagrimonas citrea</name>
    <dbReference type="NCBI Taxonomy" id="1665687"/>
    <lineage>
        <taxon>Bacteria</taxon>
        <taxon>Pseudomonadati</taxon>
        <taxon>Pseudomonadota</taxon>
        <taxon>Gammaproteobacteria</taxon>
        <taxon>Lysobacterales</taxon>
        <taxon>Rhodanobacteraceae</taxon>
        <taxon>Oleiagrimonas</taxon>
    </lineage>
</organism>
<dbReference type="CDD" id="cd07723">
    <property type="entry name" value="hydroxyacylglutathione_hydrolase_MBL-fold"/>
    <property type="match status" value="1"/>
</dbReference>
<dbReference type="InterPro" id="IPR017782">
    <property type="entry name" value="Hydroxyacylglutathione_Hdrlase"/>
</dbReference>
<reference evidence="9 10" key="1">
    <citation type="journal article" date="2017" name="Int. J. Syst. Evol. Microbiol.">
        <title>Oleiagrimonas citrea sp. nov., a marine bacterium isolated from tidal flat sediment and emended description of the genus Oleiagrimonas Fang et al. 2015 and Oleiagrimonas soli.</title>
        <authorList>
            <person name="Yang S.H."/>
            <person name="Seo H.S."/>
            <person name="Seong C.N."/>
            <person name="Kwon K.K."/>
        </authorList>
    </citation>
    <scope>NUCLEOTIDE SEQUENCE [LARGE SCALE GENOMIC DNA]</scope>
    <source>
        <strain evidence="9 10">MEBiC09124</strain>
    </source>
</reference>